<accession>A0ABW4M0N5</accession>
<evidence type="ECO:0000256" key="6">
    <source>
        <dbReference type="ARBA" id="ARBA00022970"/>
    </source>
</evidence>
<dbReference type="PANTHER" id="PTHR30614">
    <property type="entry name" value="MEMBRANE COMPONENT OF AMINO ACID ABC TRANSPORTER"/>
    <property type="match status" value="1"/>
</dbReference>
<feature type="transmembrane region" description="Helical" evidence="9">
    <location>
        <begin position="20"/>
        <end position="50"/>
    </location>
</feature>
<name>A0ABW4M0N5_9HYPH</name>
<dbReference type="EMBL" id="JBHUEQ010000006">
    <property type="protein sequence ID" value="MFD1744993.1"/>
    <property type="molecule type" value="Genomic_DNA"/>
</dbReference>
<feature type="transmembrane region" description="Helical" evidence="9">
    <location>
        <begin position="98"/>
        <end position="117"/>
    </location>
</feature>
<dbReference type="SUPFAM" id="SSF161098">
    <property type="entry name" value="MetI-like"/>
    <property type="match status" value="1"/>
</dbReference>
<comment type="subcellular location">
    <subcellularLocation>
        <location evidence="1">Cell inner membrane</location>
        <topology evidence="1">Multi-pass membrane protein</topology>
    </subcellularLocation>
    <subcellularLocation>
        <location evidence="9">Cell membrane</location>
        <topology evidence="9">Multi-pass membrane protein</topology>
    </subcellularLocation>
</comment>
<reference evidence="12" key="1">
    <citation type="journal article" date="2019" name="Int. J. Syst. Evol. Microbiol.">
        <title>The Global Catalogue of Microorganisms (GCM) 10K type strain sequencing project: providing services to taxonomists for standard genome sequencing and annotation.</title>
        <authorList>
            <consortium name="The Broad Institute Genomics Platform"/>
            <consortium name="The Broad Institute Genome Sequencing Center for Infectious Disease"/>
            <person name="Wu L."/>
            <person name="Ma J."/>
        </authorList>
    </citation>
    <scope>NUCLEOTIDE SEQUENCE [LARGE SCALE GENOMIC DNA]</scope>
    <source>
        <strain evidence="12">CG52</strain>
    </source>
</reference>
<evidence type="ECO:0000259" key="10">
    <source>
        <dbReference type="PROSITE" id="PS50928"/>
    </source>
</evidence>
<proteinExistence type="inferred from homology"/>
<dbReference type="CDD" id="cd06261">
    <property type="entry name" value="TM_PBP2"/>
    <property type="match status" value="1"/>
</dbReference>
<evidence type="ECO:0000256" key="7">
    <source>
        <dbReference type="ARBA" id="ARBA00022989"/>
    </source>
</evidence>
<keyword evidence="7 9" id="KW-1133">Transmembrane helix</keyword>
<dbReference type="Gene3D" id="1.10.3720.10">
    <property type="entry name" value="MetI-like"/>
    <property type="match status" value="1"/>
</dbReference>
<dbReference type="InterPro" id="IPR043429">
    <property type="entry name" value="ArtM/GltK/GlnP/TcyL/YhdX-like"/>
</dbReference>
<evidence type="ECO:0000313" key="12">
    <source>
        <dbReference type="Proteomes" id="UP001597322"/>
    </source>
</evidence>
<dbReference type="RefSeq" id="WP_377397790.1">
    <property type="nucleotide sequence ID" value="NZ_JBHUEQ010000006.1"/>
</dbReference>
<evidence type="ECO:0000256" key="8">
    <source>
        <dbReference type="ARBA" id="ARBA00023136"/>
    </source>
</evidence>
<protein>
    <submittedName>
        <fullName evidence="11">Amino acid ABC transporter permease</fullName>
    </submittedName>
</protein>
<keyword evidence="8 9" id="KW-0472">Membrane</keyword>
<organism evidence="11 12">
    <name type="scientific">Rhizobium helianthi</name>
    <dbReference type="NCBI Taxonomy" id="1132695"/>
    <lineage>
        <taxon>Bacteria</taxon>
        <taxon>Pseudomonadati</taxon>
        <taxon>Pseudomonadota</taxon>
        <taxon>Alphaproteobacteria</taxon>
        <taxon>Hyphomicrobiales</taxon>
        <taxon>Rhizobiaceae</taxon>
        <taxon>Rhizobium/Agrobacterium group</taxon>
        <taxon>Rhizobium</taxon>
    </lineage>
</organism>
<dbReference type="InterPro" id="IPR000515">
    <property type="entry name" value="MetI-like"/>
</dbReference>
<dbReference type="PANTHER" id="PTHR30614:SF0">
    <property type="entry name" value="L-CYSTINE TRANSPORT SYSTEM PERMEASE PROTEIN TCYL"/>
    <property type="match status" value="1"/>
</dbReference>
<evidence type="ECO:0000256" key="2">
    <source>
        <dbReference type="ARBA" id="ARBA00010072"/>
    </source>
</evidence>
<keyword evidence="3 9" id="KW-0813">Transport</keyword>
<keyword evidence="6" id="KW-0029">Amino-acid transport</keyword>
<evidence type="ECO:0000256" key="1">
    <source>
        <dbReference type="ARBA" id="ARBA00004429"/>
    </source>
</evidence>
<dbReference type="InterPro" id="IPR035906">
    <property type="entry name" value="MetI-like_sf"/>
</dbReference>
<gene>
    <name evidence="11" type="ORF">ACFSE1_05900</name>
</gene>
<dbReference type="NCBIfam" id="TIGR01726">
    <property type="entry name" value="HEQRo_perm_3TM"/>
    <property type="match status" value="1"/>
</dbReference>
<evidence type="ECO:0000256" key="4">
    <source>
        <dbReference type="ARBA" id="ARBA00022475"/>
    </source>
</evidence>
<keyword evidence="5 9" id="KW-0812">Transmembrane</keyword>
<feature type="domain" description="ABC transmembrane type-1" evidence="10">
    <location>
        <begin position="26"/>
        <end position="226"/>
    </location>
</feature>
<comment type="caution">
    <text evidence="11">The sequence shown here is derived from an EMBL/GenBank/DDBJ whole genome shotgun (WGS) entry which is preliminary data.</text>
</comment>
<dbReference type="PROSITE" id="PS50928">
    <property type="entry name" value="ABC_TM1"/>
    <property type="match status" value="1"/>
</dbReference>
<feature type="transmembrane region" description="Helical" evidence="9">
    <location>
        <begin position="207"/>
        <end position="225"/>
    </location>
</feature>
<dbReference type="Pfam" id="PF00528">
    <property type="entry name" value="BPD_transp_1"/>
    <property type="match status" value="1"/>
</dbReference>
<dbReference type="InterPro" id="IPR010065">
    <property type="entry name" value="AA_ABC_transptr_permease_3TM"/>
</dbReference>
<keyword evidence="12" id="KW-1185">Reference proteome</keyword>
<evidence type="ECO:0000256" key="9">
    <source>
        <dbReference type="RuleBase" id="RU363032"/>
    </source>
</evidence>
<evidence type="ECO:0000256" key="3">
    <source>
        <dbReference type="ARBA" id="ARBA00022448"/>
    </source>
</evidence>
<feature type="transmembrane region" description="Helical" evidence="9">
    <location>
        <begin position="71"/>
        <end position="92"/>
    </location>
</feature>
<evidence type="ECO:0000313" key="11">
    <source>
        <dbReference type="EMBL" id="MFD1744993.1"/>
    </source>
</evidence>
<keyword evidence="4" id="KW-1003">Cell membrane</keyword>
<comment type="similarity">
    <text evidence="2">Belongs to the binding-protein-dependent transport system permease family. HisMQ subfamily.</text>
</comment>
<evidence type="ECO:0000256" key="5">
    <source>
        <dbReference type="ARBA" id="ARBA00022692"/>
    </source>
</evidence>
<sequence length="258" mass="28690">MGNLRLDFDFFLQYLFSPPSIVWVGLGVTILVATIAMLIGMALGFLIGLARLSKNPFLSNWARLYVWVWRGTPLLVQLVLAYTGVATAGIYMWPDIHIFGLTISGALQAAIITLALNEAAYMAEIVRAAIGAIEKGQFDAARAVGMRPWQAMRWIILPQALRIIVPPLGSEITLMIKSTSLLAVIGIREFFGTLQSINAATFKTFELFAVAAVWYLVLTTLVSSVQRVIEMRLARYDNQVLDDEPAMPKRKLLQMRRS</sequence>
<dbReference type="Proteomes" id="UP001597322">
    <property type="component" value="Unassembled WGS sequence"/>
</dbReference>